<reference evidence="18 19" key="1">
    <citation type="submission" date="2019-06" db="EMBL/GenBank/DDBJ databases">
        <title>Draft genome sequence of the filamentous fungus Phialemoniopsis curvata isolated from diesel fuel.</title>
        <authorList>
            <person name="Varaljay V.A."/>
            <person name="Lyon W.J."/>
            <person name="Crouch A.L."/>
            <person name="Drake C.E."/>
            <person name="Hollomon J.M."/>
            <person name="Nadeau L.J."/>
            <person name="Nunn H.S."/>
            <person name="Stevenson B.S."/>
            <person name="Bojanowski C.L."/>
            <person name="Crookes-Goodson W.J."/>
        </authorList>
    </citation>
    <scope>NUCLEOTIDE SEQUENCE [LARGE SCALE GENOMIC DNA]</scope>
    <source>
        <strain evidence="18 19">D216</strain>
    </source>
</reference>
<evidence type="ECO:0000313" key="18">
    <source>
        <dbReference type="EMBL" id="TPX12003.1"/>
    </source>
</evidence>
<gene>
    <name evidence="18" type="ORF">E0L32_007306</name>
</gene>
<dbReference type="OrthoDB" id="185455at2759"/>
<organism evidence="18 19">
    <name type="scientific">Thyridium curvatum</name>
    <dbReference type="NCBI Taxonomy" id="1093900"/>
    <lineage>
        <taxon>Eukaryota</taxon>
        <taxon>Fungi</taxon>
        <taxon>Dikarya</taxon>
        <taxon>Ascomycota</taxon>
        <taxon>Pezizomycotina</taxon>
        <taxon>Sordariomycetes</taxon>
        <taxon>Sordariomycetidae</taxon>
        <taxon>Thyridiales</taxon>
        <taxon>Thyridiaceae</taxon>
        <taxon>Thyridium</taxon>
    </lineage>
</organism>
<dbReference type="FunFam" id="3.30.40.10:FF:000640">
    <property type="entry name" value="DNA repair protein Nse1, putative"/>
    <property type="match status" value="1"/>
</dbReference>
<dbReference type="STRING" id="1093900.A0A507AWA2"/>
<keyword evidence="8 15" id="KW-0227">DNA damage</keyword>
<dbReference type="GO" id="GO:0008270">
    <property type="term" value="F:zinc ion binding"/>
    <property type="evidence" value="ECO:0007669"/>
    <property type="project" value="UniProtKB-KW"/>
</dbReference>
<keyword evidence="10 15" id="KW-0833">Ubl conjugation pathway</keyword>
<dbReference type="GO" id="GO:0030915">
    <property type="term" value="C:Smc5-Smc6 complex"/>
    <property type="evidence" value="ECO:0007669"/>
    <property type="project" value="UniProtKB-UniRule"/>
</dbReference>
<dbReference type="GeneID" id="41974753"/>
<evidence type="ECO:0000256" key="4">
    <source>
        <dbReference type="ARBA" id="ARBA00012483"/>
    </source>
</evidence>
<evidence type="ECO:0000256" key="1">
    <source>
        <dbReference type="ARBA" id="ARBA00000900"/>
    </source>
</evidence>
<keyword evidence="9 15" id="KW-0863">Zinc-finger</keyword>
<dbReference type="Pfam" id="PF08746">
    <property type="entry name" value="zf-RING-like"/>
    <property type="match status" value="1"/>
</dbReference>
<evidence type="ECO:0000256" key="14">
    <source>
        <dbReference type="ARBA" id="ARBA00023242"/>
    </source>
</evidence>
<dbReference type="GO" id="GO:0061630">
    <property type="term" value="F:ubiquitin protein ligase activity"/>
    <property type="evidence" value="ECO:0007669"/>
    <property type="project" value="UniProtKB-EC"/>
</dbReference>
<dbReference type="CDD" id="cd16493">
    <property type="entry name" value="RING-CH-C4HC3_NSE1"/>
    <property type="match status" value="1"/>
</dbReference>
<protein>
    <recommendedName>
        <fullName evidence="5 15">Non-structural maintenance of chromosomes element 1 homolog</fullName>
        <ecNumber evidence="4 15">2.3.2.27</ecNumber>
    </recommendedName>
</protein>
<dbReference type="AlphaFoldDB" id="A0A507AWA2"/>
<comment type="subunit">
    <text evidence="15">Component of the Smc5-Smc6 complex.</text>
</comment>
<evidence type="ECO:0000256" key="16">
    <source>
        <dbReference type="SAM" id="MobiDB-lite"/>
    </source>
</evidence>
<keyword evidence="7 15" id="KW-0479">Metal-binding</keyword>
<comment type="subcellular location">
    <subcellularLocation>
        <location evidence="2 15">Nucleus</location>
    </subcellularLocation>
</comment>
<keyword evidence="12 15" id="KW-0233">DNA recombination</keyword>
<name>A0A507AWA2_9PEZI</name>
<evidence type="ECO:0000256" key="6">
    <source>
        <dbReference type="ARBA" id="ARBA00022679"/>
    </source>
</evidence>
<dbReference type="Gene3D" id="1.10.10.10">
    <property type="entry name" value="Winged helix-like DNA-binding domain superfamily/Winged helix DNA-binding domain"/>
    <property type="match status" value="1"/>
</dbReference>
<dbReference type="InterPro" id="IPR036388">
    <property type="entry name" value="WH-like_DNA-bd_sf"/>
</dbReference>
<dbReference type="InterPro" id="IPR011513">
    <property type="entry name" value="Nse1"/>
</dbReference>
<evidence type="ECO:0000256" key="11">
    <source>
        <dbReference type="ARBA" id="ARBA00022833"/>
    </source>
</evidence>
<keyword evidence="14 15" id="KW-0539">Nucleus</keyword>
<evidence type="ECO:0000256" key="8">
    <source>
        <dbReference type="ARBA" id="ARBA00022763"/>
    </source>
</evidence>
<feature type="compositionally biased region" description="Acidic residues" evidence="16">
    <location>
        <begin position="319"/>
        <end position="335"/>
    </location>
</feature>
<comment type="caution">
    <text evidence="18">The sequence shown here is derived from an EMBL/GenBank/DDBJ whole genome shotgun (WGS) entry which is preliminary data.</text>
</comment>
<evidence type="ECO:0000256" key="10">
    <source>
        <dbReference type="ARBA" id="ARBA00022786"/>
    </source>
</evidence>
<dbReference type="Gene3D" id="3.90.1150.220">
    <property type="match status" value="1"/>
</dbReference>
<evidence type="ECO:0000256" key="5">
    <source>
        <dbReference type="ARBA" id="ARBA00019422"/>
    </source>
</evidence>
<keyword evidence="11 15" id="KW-0862">Zinc</keyword>
<comment type="similarity">
    <text evidence="3 15">Belongs to the NSE1 family.</text>
</comment>
<dbReference type="GO" id="GO:0005634">
    <property type="term" value="C:nucleus"/>
    <property type="evidence" value="ECO:0007669"/>
    <property type="project" value="UniProtKB-SubCell"/>
</dbReference>
<comment type="function">
    <text evidence="15">Acts in a DNA repair pathway for removal of UV-induced DNA damage that is distinct from classical nucleotide excision repair and in repair of ionizing radiation damage. Functions in homologous recombination repair of DNA double strand breaks and in recovery of stalled replication forks.</text>
</comment>
<evidence type="ECO:0000256" key="12">
    <source>
        <dbReference type="ARBA" id="ARBA00023172"/>
    </source>
</evidence>
<dbReference type="PANTHER" id="PTHR20973">
    <property type="entry name" value="NON-SMC ELEMENT 1-RELATED"/>
    <property type="match status" value="1"/>
</dbReference>
<evidence type="ECO:0000256" key="3">
    <source>
        <dbReference type="ARBA" id="ARBA00010258"/>
    </source>
</evidence>
<evidence type="ECO:0000259" key="17">
    <source>
        <dbReference type="Pfam" id="PF08746"/>
    </source>
</evidence>
<dbReference type="RefSeq" id="XP_030993714.1">
    <property type="nucleotide sequence ID" value="XM_031142036.1"/>
</dbReference>
<evidence type="ECO:0000256" key="15">
    <source>
        <dbReference type="RuleBase" id="RU368018"/>
    </source>
</evidence>
<evidence type="ECO:0000256" key="7">
    <source>
        <dbReference type="ARBA" id="ARBA00022723"/>
    </source>
</evidence>
<keyword evidence="19" id="KW-1185">Reference proteome</keyword>
<dbReference type="Gene3D" id="3.30.40.10">
    <property type="entry name" value="Zinc/RING finger domain, C3HC4 (zinc finger)"/>
    <property type="match status" value="1"/>
</dbReference>
<feature type="domain" description="Non-structural maintenance of chromosomes element 1 RING C4HC3-type" evidence="17">
    <location>
        <begin position="235"/>
        <end position="277"/>
    </location>
</feature>
<keyword evidence="13 15" id="KW-0234">DNA repair</keyword>
<evidence type="ECO:0000256" key="9">
    <source>
        <dbReference type="ARBA" id="ARBA00022771"/>
    </source>
</evidence>
<proteinExistence type="inferred from homology"/>
<dbReference type="PANTHER" id="PTHR20973:SF0">
    <property type="entry name" value="NON-STRUCTURAL MAINTENANCE OF CHROMOSOMES ELEMENT 1 HOMOLOG"/>
    <property type="match status" value="1"/>
</dbReference>
<evidence type="ECO:0000256" key="2">
    <source>
        <dbReference type="ARBA" id="ARBA00004123"/>
    </source>
</evidence>
<dbReference type="GO" id="GO:0000724">
    <property type="term" value="P:double-strand break repair via homologous recombination"/>
    <property type="evidence" value="ECO:0007669"/>
    <property type="project" value="TreeGrafter"/>
</dbReference>
<dbReference type="InParanoid" id="A0A507AWA2"/>
<dbReference type="Pfam" id="PF07574">
    <property type="entry name" value="SMC_Nse1"/>
    <property type="match status" value="1"/>
</dbReference>
<dbReference type="EMBL" id="SKBQ01000044">
    <property type="protein sequence ID" value="TPX12003.1"/>
    <property type="molecule type" value="Genomic_DNA"/>
</dbReference>
<evidence type="ECO:0000313" key="19">
    <source>
        <dbReference type="Proteomes" id="UP000319257"/>
    </source>
</evidence>
<dbReference type="EC" id="2.3.2.27" evidence="4 15"/>
<dbReference type="InterPro" id="IPR013083">
    <property type="entry name" value="Znf_RING/FYVE/PHD"/>
</dbReference>
<comment type="catalytic activity">
    <reaction evidence="1 15">
        <text>S-ubiquitinyl-[E2 ubiquitin-conjugating enzyme]-L-cysteine + [acceptor protein]-L-lysine = [E2 ubiquitin-conjugating enzyme]-L-cysteine + N(6)-ubiquitinyl-[acceptor protein]-L-lysine.</text>
        <dbReference type="EC" id="2.3.2.27"/>
    </reaction>
</comment>
<evidence type="ECO:0000256" key="13">
    <source>
        <dbReference type="ARBA" id="ARBA00023204"/>
    </source>
</evidence>
<dbReference type="InterPro" id="IPR014857">
    <property type="entry name" value="Nse1_RING_C4HC3-type"/>
</dbReference>
<dbReference type="Proteomes" id="UP000319257">
    <property type="component" value="Unassembled WGS sequence"/>
</dbReference>
<accession>A0A507AWA2</accession>
<sequence length="335" mass="37894">MQDWEPPLPASYHDSNRAFLQAFMARGVLTLDEAKPIIAAILSAQQGPDQPEVDPESITQDDFDAFLGPAREAISPLDFDIRSTKHQVTNQRVWALINTQSDPSTQLATVHTPEEIAFTKRLLDAMFETYNTPRMEVMCVTEAQALKLARPTRPRESLANRVDGAPSQTSTDRGLKHSEVLALLPSLVEEGWLEKSREGFYSLSPRSLLELWTWLNASYNDPDAEANEWQRIKFCEACKEIVTVGQRCAERDCLVRLHETCQEAFWRSRRDRKCPKCDTHWDGKHFVGEPAVTQTEAFQKNRRKGGGRRSEVINTLMQEDGDGDEEEAEEASAMG</sequence>
<feature type="region of interest" description="Disordered" evidence="16">
    <location>
        <begin position="151"/>
        <end position="172"/>
    </location>
</feature>
<keyword evidence="6 15" id="KW-0808">Transferase</keyword>
<feature type="region of interest" description="Disordered" evidence="16">
    <location>
        <begin position="296"/>
        <end position="335"/>
    </location>
</feature>